<reference evidence="3" key="1">
    <citation type="submission" date="2021-01" db="EMBL/GenBank/DDBJ databases">
        <authorList>
            <consortium name="Genoscope - CEA"/>
            <person name="William W."/>
        </authorList>
    </citation>
    <scope>NUCLEOTIDE SEQUENCE</scope>
</reference>
<keyword evidence="4" id="KW-1185">Reference proteome</keyword>
<dbReference type="GO" id="GO:0008270">
    <property type="term" value="F:zinc ion binding"/>
    <property type="evidence" value="ECO:0007669"/>
    <property type="project" value="UniProtKB-KW"/>
</dbReference>
<evidence type="ECO:0000256" key="1">
    <source>
        <dbReference type="PROSITE-ProRule" id="PRU00042"/>
    </source>
</evidence>
<protein>
    <recommendedName>
        <fullName evidence="2">C2H2-type domain-containing protein</fullName>
    </recommendedName>
</protein>
<keyword evidence="1" id="KW-0479">Metal-binding</keyword>
<evidence type="ECO:0000313" key="3">
    <source>
        <dbReference type="EMBL" id="CAD8056808.1"/>
    </source>
</evidence>
<dbReference type="PROSITE" id="PS50157">
    <property type="entry name" value="ZINC_FINGER_C2H2_2"/>
    <property type="match status" value="1"/>
</dbReference>
<evidence type="ECO:0000259" key="2">
    <source>
        <dbReference type="PROSITE" id="PS50157"/>
    </source>
</evidence>
<feature type="domain" description="C2H2-type" evidence="2">
    <location>
        <begin position="82"/>
        <end position="110"/>
    </location>
</feature>
<sequence length="122" mass="14438">MKQLNDQSNNQFFSILDNAISQCPNYDSKMNYLLESRKIYLFNQVLQQQIQFIKDQNSLLDKQFIQPQKKQRRKATEISKIYKCTQCEKLYGSEASLNLHSKLKHPTIESESKTQIEQSFQI</sequence>
<accession>A0A8S1KNG2</accession>
<dbReference type="OMA" id="CIQPQKK"/>
<name>A0A8S1KNG2_PARPR</name>
<gene>
    <name evidence="3" type="ORF">PPRIM_AZ9-3.1.T0250065</name>
</gene>
<organism evidence="3 4">
    <name type="scientific">Paramecium primaurelia</name>
    <dbReference type="NCBI Taxonomy" id="5886"/>
    <lineage>
        <taxon>Eukaryota</taxon>
        <taxon>Sar</taxon>
        <taxon>Alveolata</taxon>
        <taxon>Ciliophora</taxon>
        <taxon>Intramacronucleata</taxon>
        <taxon>Oligohymenophorea</taxon>
        <taxon>Peniculida</taxon>
        <taxon>Parameciidae</taxon>
        <taxon>Paramecium</taxon>
    </lineage>
</organism>
<keyword evidence="1" id="KW-0863">Zinc-finger</keyword>
<dbReference type="PROSITE" id="PS00028">
    <property type="entry name" value="ZINC_FINGER_C2H2_1"/>
    <property type="match status" value="1"/>
</dbReference>
<dbReference type="Proteomes" id="UP000688137">
    <property type="component" value="Unassembled WGS sequence"/>
</dbReference>
<dbReference type="InterPro" id="IPR013087">
    <property type="entry name" value="Znf_C2H2_type"/>
</dbReference>
<keyword evidence="1" id="KW-0862">Zinc</keyword>
<comment type="caution">
    <text evidence="3">The sequence shown here is derived from an EMBL/GenBank/DDBJ whole genome shotgun (WGS) entry which is preliminary data.</text>
</comment>
<evidence type="ECO:0000313" key="4">
    <source>
        <dbReference type="Proteomes" id="UP000688137"/>
    </source>
</evidence>
<dbReference type="EMBL" id="CAJJDM010000023">
    <property type="protein sequence ID" value="CAD8056808.1"/>
    <property type="molecule type" value="Genomic_DNA"/>
</dbReference>
<dbReference type="AlphaFoldDB" id="A0A8S1KNG2"/>
<proteinExistence type="predicted"/>